<evidence type="ECO:0000313" key="3">
    <source>
        <dbReference type="Proteomes" id="UP000179251"/>
    </source>
</evidence>
<dbReference type="AlphaFoldDB" id="A0A1F5VF82"/>
<dbReference type="InterPro" id="IPR036116">
    <property type="entry name" value="FN3_sf"/>
</dbReference>
<comment type="caution">
    <text evidence="2">The sequence shown here is derived from an EMBL/GenBank/DDBJ whole genome shotgun (WGS) entry which is preliminary data.</text>
</comment>
<evidence type="ECO:0000313" key="2">
    <source>
        <dbReference type="EMBL" id="OGF62074.1"/>
    </source>
</evidence>
<dbReference type="InterPro" id="IPR011635">
    <property type="entry name" value="CARDB"/>
</dbReference>
<dbReference type="Pfam" id="PF07705">
    <property type="entry name" value="CARDB"/>
    <property type="match status" value="1"/>
</dbReference>
<dbReference type="SUPFAM" id="SSF49265">
    <property type="entry name" value="Fibronectin type III"/>
    <property type="match status" value="1"/>
</dbReference>
<dbReference type="EMBL" id="MFHD01000023">
    <property type="protein sequence ID" value="OGF62074.1"/>
    <property type="molecule type" value="Genomic_DNA"/>
</dbReference>
<name>A0A1F5VF82_9BACT</name>
<dbReference type="PROSITE" id="PS50853">
    <property type="entry name" value="FN3"/>
    <property type="match status" value="1"/>
</dbReference>
<dbReference type="Gene3D" id="2.60.40.10">
    <property type="entry name" value="Immunoglobulins"/>
    <property type="match status" value="2"/>
</dbReference>
<reference evidence="2 3" key="1">
    <citation type="journal article" date="2016" name="Nat. Commun.">
        <title>Thousands of microbial genomes shed light on interconnected biogeochemical processes in an aquifer system.</title>
        <authorList>
            <person name="Anantharaman K."/>
            <person name="Brown C.T."/>
            <person name="Hug L.A."/>
            <person name="Sharon I."/>
            <person name="Castelle C.J."/>
            <person name="Probst A.J."/>
            <person name="Thomas B.C."/>
            <person name="Singh A."/>
            <person name="Wilkins M.J."/>
            <person name="Karaoz U."/>
            <person name="Brodie E.L."/>
            <person name="Williams K.H."/>
            <person name="Hubbard S.S."/>
            <person name="Banfield J.F."/>
        </authorList>
    </citation>
    <scope>NUCLEOTIDE SEQUENCE [LARGE SCALE GENOMIC DNA]</scope>
</reference>
<dbReference type="InterPro" id="IPR013783">
    <property type="entry name" value="Ig-like_fold"/>
</dbReference>
<accession>A0A1F5VF82</accession>
<protein>
    <recommendedName>
        <fullName evidence="1">Fibronectin type-III domain-containing protein</fullName>
    </recommendedName>
</protein>
<evidence type="ECO:0000259" key="1">
    <source>
        <dbReference type="PROSITE" id="PS50853"/>
    </source>
</evidence>
<dbReference type="InterPro" id="IPR003961">
    <property type="entry name" value="FN3_dom"/>
</dbReference>
<dbReference type="STRING" id="1798325.A2834_01975"/>
<dbReference type="Proteomes" id="UP000179251">
    <property type="component" value="Unassembled WGS sequence"/>
</dbReference>
<proteinExistence type="predicted"/>
<gene>
    <name evidence="2" type="ORF">A2834_01975</name>
</gene>
<dbReference type="CDD" id="cd00063">
    <property type="entry name" value="FN3"/>
    <property type="match status" value="1"/>
</dbReference>
<organism evidence="2 3">
    <name type="scientific">Candidatus Giovannonibacteria bacterium RIFCSPHIGHO2_01_FULL_45_23</name>
    <dbReference type="NCBI Taxonomy" id="1798325"/>
    <lineage>
        <taxon>Bacteria</taxon>
        <taxon>Candidatus Giovannoniibacteriota</taxon>
    </lineage>
</organism>
<sequence length="683" mass="71694">MLSYKNIIGNLVIFGVFLVALSFSTDVTFDGIVYGASTQGSQSVSLTHQTEQCISKSGQVSGTIYARGIDCSNPGDYDRKSTALTTVIYDGEVRKGGILIQSSDVLNDGDTLTVKLIENASYFATGGSFDSPPAFWVDALNSGAHATFYHDVCVPGFNSGYINTYKLWESQKEFPEENNDGFYFVFIKKPSVALQANGLSCGALVATEIGSGVRELNTICNVNSTGPVATLAAIFDETHVSDAGFLARPFMGKSAEWQKNDQKGAVYDLRNAGSLASARLDWSFDVTTASNEPDLVVSSGSVTFSQPTKKFSLFNIAHALVAGSPVNFTGLVTNIGGSVAGPSQTRLRIDVGNNGWTVGEPQFTASTAAIAPAGVKAETWSGVWTPTSGTHSFELCADSNNQVTESNEGNNCVSQTFTVPPFGGGAGVNCLINPGCPGGSGCANPALCPVVPVAPVASQLGSDTGFFCPSHQVQLSWTYSDPNNDPQSSFRAQVDDNAGFSSMIMDVYKDTADKLYITPADILALGTKYYFRVAVKDSTGAWSNWSQTADFTTPANCAPTPDFLLNSSGNISVNVTGAGSAVSNATKITATPLNGFASSIDLSVQSVLPALAGATFSFVDPPSPNQRLTPAEYNSGSVFKVTVPGTTAPGNYAITIQGQGASLTKMVTLILQVKSVSPEFQEI</sequence>
<feature type="domain" description="Fibronectin type-III" evidence="1">
    <location>
        <begin position="451"/>
        <end position="556"/>
    </location>
</feature>
<dbReference type="Pfam" id="PF25788">
    <property type="entry name" value="Ig_Rha78A_N"/>
    <property type="match status" value="1"/>
</dbReference>